<reference evidence="3" key="2">
    <citation type="journal article" date="2011" name="Stand. Genomic Sci.">
        <title>Complete genome sequence of Weeksella virosa type strain (9751T).</title>
        <authorList>
            <person name="Lang E."/>
            <person name="Teshima H."/>
            <person name="Lucas S."/>
            <person name="Lapidus A."/>
            <person name="Hammon N."/>
            <person name="Deshpande S."/>
            <person name="Nolan M."/>
            <person name="Cheng J."/>
            <person name="Pitluck S."/>
            <person name="Liolios K."/>
            <person name="Pagani I."/>
            <person name="Mikhailova N."/>
            <person name="Ivanova N."/>
            <person name="Mavromatis K."/>
            <person name="Pati A."/>
            <person name="Tapia R."/>
            <person name="Han C."/>
            <person name="Goodwin L."/>
            <person name="Chen A."/>
            <person name="Palaniappan K."/>
            <person name="Land M."/>
            <person name="Hauser L."/>
            <person name="Chang Y."/>
            <person name="Jeffries C."/>
            <person name="Brambilla E."/>
            <person name="Kopitz M."/>
            <person name="Rohde M."/>
            <person name="Goker M."/>
            <person name="Tindall B."/>
            <person name="Detter J."/>
            <person name="Woyke T."/>
            <person name="Bristow J."/>
            <person name="Eisen J."/>
            <person name="Markowitz V."/>
            <person name="Hugenholtz P."/>
            <person name="Klenk H."/>
            <person name="Kyrpides N."/>
        </authorList>
    </citation>
    <scope>NUCLEOTIDE SEQUENCE [LARGE SCALE GENOMIC DNA]</scope>
    <source>
        <strain evidence="3">ATCC 43766 / DSM 16922 / JCM 21250 / NBRC 16016 / NCTC 11634 / CL345/78</strain>
    </source>
</reference>
<feature type="signal peptide" evidence="1">
    <location>
        <begin position="1"/>
        <end position="18"/>
    </location>
</feature>
<dbReference type="HOGENOM" id="CLU_015931_2_0_10"/>
<organism evidence="2 3">
    <name type="scientific">Weeksella virosa (strain ATCC 43766 / DSM 16922 / JCM 21250 / CCUG 30538 / CDC 9751 / IAM 14551 / NBRC 16016 / NCTC 11634 / CL345/78)</name>
    <dbReference type="NCBI Taxonomy" id="865938"/>
    <lineage>
        <taxon>Bacteria</taxon>
        <taxon>Pseudomonadati</taxon>
        <taxon>Bacteroidota</taxon>
        <taxon>Flavobacteriia</taxon>
        <taxon>Flavobacteriales</taxon>
        <taxon>Weeksellaceae</taxon>
        <taxon>Weeksella</taxon>
    </lineage>
</organism>
<reference evidence="2 3" key="1">
    <citation type="journal article" date="2011" name="Stand. Genomic Sci.">
        <title>Complete genome sequence of Weeksella virosa type strain (9751).</title>
        <authorList>
            <person name="Lang E."/>
            <person name="Teshima H."/>
            <person name="Lucas S."/>
            <person name="Lapidus A."/>
            <person name="Hammon N."/>
            <person name="Deshpande S."/>
            <person name="Nolan M."/>
            <person name="Cheng J.F."/>
            <person name="Pitluck S."/>
            <person name="Liolios K."/>
            <person name="Pagani I."/>
            <person name="Mikhailova N."/>
            <person name="Ivanova N."/>
            <person name="Mavromatis K."/>
            <person name="Pati A."/>
            <person name="Tapia R."/>
            <person name="Han C."/>
            <person name="Goodwin L."/>
            <person name="Chen A."/>
            <person name="Palaniappan K."/>
            <person name="Land M."/>
            <person name="Hauser L."/>
            <person name="Chang Y.J."/>
            <person name="Jeffries C.D."/>
            <person name="Brambilla E.M."/>
            <person name="Kopitz M."/>
            <person name="Rohde M."/>
            <person name="Goker M."/>
            <person name="Tindall B.J."/>
            <person name="Detter J.C."/>
            <person name="Woyke T."/>
            <person name="Bristow J."/>
            <person name="Eisen J.A."/>
            <person name="Markowitz V."/>
            <person name="Hugenholtz P."/>
            <person name="Klenk H.P."/>
            <person name="Kyrpides N.C."/>
        </authorList>
    </citation>
    <scope>NUCLEOTIDE SEQUENCE [LARGE SCALE GENOMIC DNA]</scope>
    <source>
        <strain evidence="3">ATCC 43766 / DSM 16922 / JCM 21250 / NBRC 16016 / NCTC 11634 / CL345/78</strain>
    </source>
</reference>
<name>F0P1W7_WEEVC</name>
<evidence type="ECO:0000313" key="3">
    <source>
        <dbReference type="Proteomes" id="UP000008641"/>
    </source>
</evidence>
<gene>
    <name evidence="2" type="ordered locus">Weevi_0967</name>
</gene>
<evidence type="ECO:0000313" key="2">
    <source>
        <dbReference type="EMBL" id="ADX67677.1"/>
    </source>
</evidence>
<dbReference type="eggNOG" id="COG3203">
    <property type="taxonomic scope" value="Bacteria"/>
</dbReference>
<dbReference type="Pfam" id="PF13715">
    <property type="entry name" value="CarbopepD_reg_2"/>
    <property type="match status" value="1"/>
</dbReference>
<dbReference type="STRING" id="865938.Weevi_0967"/>
<accession>F0P1W7</accession>
<dbReference type="RefSeq" id="WP_013598067.1">
    <property type="nucleotide sequence ID" value="NC_015144.1"/>
</dbReference>
<evidence type="ECO:0000256" key="1">
    <source>
        <dbReference type="SAM" id="SignalP"/>
    </source>
</evidence>
<dbReference type="EMBL" id="CP002455">
    <property type="protein sequence ID" value="ADX67677.1"/>
    <property type="molecule type" value="Genomic_DNA"/>
</dbReference>
<dbReference type="InterPro" id="IPR043741">
    <property type="entry name" value="DUF5686"/>
</dbReference>
<protein>
    <recommendedName>
        <fullName evidence="4">Carboxypeptidase-like regulatory domain-containing protein</fullName>
    </recommendedName>
</protein>
<dbReference type="SUPFAM" id="SSF49464">
    <property type="entry name" value="Carboxypeptidase regulatory domain-like"/>
    <property type="match status" value="1"/>
</dbReference>
<feature type="chain" id="PRO_5003257796" description="Carboxypeptidase-like regulatory domain-containing protein" evidence="1">
    <location>
        <begin position="19"/>
        <end position="848"/>
    </location>
</feature>
<dbReference type="InterPro" id="IPR008969">
    <property type="entry name" value="CarboxyPept-like_regulatory"/>
</dbReference>
<proteinExistence type="predicted"/>
<dbReference type="Gene3D" id="2.60.40.1120">
    <property type="entry name" value="Carboxypeptidase-like, regulatory domain"/>
    <property type="match status" value="1"/>
</dbReference>
<dbReference type="OrthoDB" id="983143at2"/>
<keyword evidence="1" id="KW-0732">Signal</keyword>
<keyword evidence="3" id="KW-1185">Reference proteome</keyword>
<dbReference type="Pfam" id="PF18939">
    <property type="entry name" value="DUF5686"/>
    <property type="match status" value="1"/>
</dbReference>
<dbReference type="AlphaFoldDB" id="F0P1W7"/>
<evidence type="ECO:0008006" key="4">
    <source>
        <dbReference type="Google" id="ProtNLM"/>
    </source>
</evidence>
<dbReference type="KEGG" id="wvi:Weevi_0967"/>
<dbReference type="Proteomes" id="UP000008641">
    <property type="component" value="Chromosome"/>
</dbReference>
<sequence>MKKLFVIQLFLSMWFLQAQVKIQGTIYDSLNQQPVAYADVSLPELKLVTTTNTDGTFYIESKTDATFLVISKYGYQDRKVTLENKINYNFQLFLQPDKEDDRWMTDDSGAIELQGAVVTQKKQRYKKKENPAYAILRKVWEKNRKNGLETVPQYDYKEYEKLQFDLSNIDSTFMKQKIFRKMEFIFERMDTSAINGKTYLPAFLNESIYRVSGTNLPNKTQRKELLGNKTSGFDNNELVAQTVKNLFREINIYDNRLNFLDINFVSPIAKDGFATYEYELRDTLDIDGELSYRIKYYPRRLGEYTFKGDIYISTEHFAVKEIVMESTKDMNVNFVRNIFLDLLYEIESDEVYYPLRYYSMMDMSLLNKKENSKGLFVHRTVDYYQYDFKTRFPQAFYEEKLDPSKSVINLQNDEFWVTNRPSELTEEEKGVYRTLEELNKVPKFKRIVKGIETLSSGYYNLFNSLDIGDLYSTFGYNKIEGFRLRAGARTYFSQNDRWRVAGYTAYGFKDEKFKYGVEARYMFNQYNRFQIGVGTKRDVEQLGSQLTASDGIMTRSFASSSILSQGGNNAFLSNHNISNVYLSIEPWKNVVLRVDGNYQRIKSANTEEFKINYLKNNQEHSTLTNSSVSFSIIARPKAKYAQWGIDRHEVSTLAATIMMRYTRGLKGVMDSDFAYDKLQFRYNQPILIGSFGKTWITVEAGKTFQAVPLSLLSALPGNESYGSVQGTFSQLDYYEFVTDEYASLQWEHHFNGWLFNKIPLLKKLKLREVGFLRAATGNISQATKDLNRSTINYIAPHEQIYFEYGFGIENIGIGNIRPLRIDFNWRGNYNNLPDVRKFGVTIGTQWTF</sequence>